<feature type="domain" description="Helicase C-terminal" evidence="12">
    <location>
        <begin position="241"/>
        <end position="441"/>
    </location>
</feature>
<dbReference type="InterPro" id="IPR022965">
    <property type="entry name" value="Helicase_Hel308"/>
</dbReference>
<feature type="domain" description="Helicase ATP-binding" evidence="11">
    <location>
        <begin position="38"/>
        <end position="203"/>
    </location>
</feature>
<dbReference type="Pfam" id="PF21280">
    <property type="entry name" value="Helicase_dom4_arc"/>
    <property type="match status" value="1"/>
</dbReference>
<dbReference type="SMART" id="SM00487">
    <property type="entry name" value="DEXDc"/>
    <property type="match status" value="1"/>
</dbReference>
<comment type="function">
    <text evidence="10">DNA-dependent ATPase and 3'-5' DNA helicase that may be involved in repair of stalled replication forks.</text>
</comment>
<dbReference type="Pfam" id="PF14520">
    <property type="entry name" value="HHH_5"/>
    <property type="match status" value="1"/>
</dbReference>
<dbReference type="Pfam" id="PF00270">
    <property type="entry name" value="DEAD"/>
    <property type="match status" value="1"/>
</dbReference>
<dbReference type="InterPro" id="IPR027417">
    <property type="entry name" value="P-loop_NTPase"/>
</dbReference>
<dbReference type="Gene3D" id="3.40.50.300">
    <property type="entry name" value="P-loop containing nucleotide triphosphate hydrolases"/>
    <property type="match status" value="2"/>
</dbReference>
<evidence type="ECO:0000256" key="4">
    <source>
        <dbReference type="ARBA" id="ARBA00022806"/>
    </source>
</evidence>
<evidence type="ECO:0000313" key="13">
    <source>
        <dbReference type="EMBL" id="HIK00157.1"/>
    </source>
</evidence>
<name>A0A832XJ65_9ARCH</name>
<keyword evidence="14" id="KW-1185">Reference proteome</keyword>
<dbReference type="GO" id="GO:0003677">
    <property type="term" value="F:DNA binding"/>
    <property type="evidence" value="ECO:0007669"/>
    <property type="project" value="UniProtKB-UniRule"/>
</dbReference>
<dbReference type="InterPro" id="IPR048772">
    <property type="entry name" value="Hel308-like_dom4"/>
</dbReference>
<evidence type="ECO:0000256" key="10">
    <source>
        <dbReference type="HAMAP-Rule" id="MF_00442"/>
    </source>
</evidence>
<dbReference type="PROSITE" id="PS51194">
    <property type="entry name" value="HELICASE_CTER"/>
    <property type="match status" value="1"/>
</dbReference>
<dbReference type="Gene3D" id="1.10.3380.30">
    <property type="match status" value="1"/>
</dbReference>
<keyword evidence="2 10" id="KW-0227">DNA damage</keyword>
<evidence type="ECO:0000256" key="7">
    <source>
        <dbReference type="ARBA" id="ARBA00023204"/>
    </source>
</evidence>
<evidence type="ECO:0000259" key="12">
    <source>
        <dbReference type="PROSITE" id="PS51194"/>
    </source>
</evidence>
<comment type="catalytic activity">
    <reaction evidence="9 10">
        <text>Couples ATP hydrolysis with the unwinding of duplex DNA by translocating in the 3'-5' direction.</text>
        <dbReference type="EC" id="5.6.2.4"/>
    </reaction>
</comment>
<evidence type="ECO:0000256" key="8">
    <source>
        <dbReference type="ARBA" id="ARBA00023235"/>
    </source>
</evidence>
<dbReference type="AlphaFoldDB" id="A0A832XJ65"/>
<comment type="similarity">
    <text evidence="10">Belongs to the helicase family. Hel308 subfamily.</text>
</comment>
<dbReference type="SUPFAM" id="SSF52540">
    <property type="entry name" value="P-loop containing nucleoside triphosphate hydrolases"/>
    <property type="match status" value="1"/>
</dbReference>
<evidence type="ECO:0000256" key="1">
    <source>
        <dbReference type="ARBA" id="ARBA00022741"/>
    </source>
</evidence>
<dbReference type="SUPFAM" id="SSF46785">
    <property type="entry name" value="Winged helix' DNA-binding domain"/>
    <property type="match status" value="1"/>
</dbReference>
<sequence>MKLTSLIDKYSQLRLPIAKIEKHDNVTELYPPQAEAIKAGALDGKNLVLSVPTASGKTLVAELVALNHILSKRGKAVYIVPLRALASEKYEDFKTKYSDLCKIGISTGDFDSSGANLGNFDLLLLTIEKMDSLMRHQADWIKEISLVILDEIHLLDSVNRGPALEIVATQLKDLGAQILALSATIENSDELARWLNAKLVESSFRPIKLSRGVYLKGEIDFKEKEDYKLNNPSVKIDSSVLLATDIVNSKAQALVFANTRKGAESEAEKTAEHIYKILDTKEKKELFQISKKILSVLDSPTRQCQRLADCVKNGVAFHHAGLHSKQRHLIEKNFKENLIKVICATPTLAAGVNLPAKRVVIRDYKRFNTFGSEPIPVLEIHQMFGRAGRPKYDTEGEAVLIAKSDSEFNQLWDVYIEGRPEEITSKLGVEPILRMHILGIISQMQKTKNELYEFFEKTFYAFQYRDLSGLETIIDRILDQLFDWKFIDNSKDNRFKCTKLGLRVAQLYLDPLTAHTLIGLLNRESVDDLVLLTILSDTAEMRPLLSVRSSEELGIYEQFEKYDLEDEQIRAFKNAMIFFDWMDEKPDDFIFDRYNMPPGTMRSKLDIADWLLYSLAEIALILSREKLVPKVNLLRKRLKYGVKRELLPLIRIRDIGRVRARRLFNAGIKGIEDVRKAKPEVLEKLVGVKIAKKLIENLEIKSERAKIGLEKYSE</sequence>
<organism evidence="13 14">
    <name type="scientific">Candidatus Naiadarchaeum limnaeum</name>
    <dbReference type="NCBI Taxonomy" id="2756139"/>
    <lineage>
        <taxon>Archaea</taxon>
        <taxon>Candidatus Undinarchaeota</taxon>
        <taxon>Candidatus Undinarchaeia</taxon>
        <taxon>Candidatus Naiadarchaeales</taxon>
        <taxon>Candidatus Naiadarchaeaceae</taxon>
        <taxon>Candidatus Naiadarchaeum</taxon>
    </lineage>
</organism>
<dbReference type="GO" id="GO:0016818">
    <property type="term" value="F:hydrolase activity, acting on acid anhydrides, in phosphorus-containing anhydrides"/>
    <property type="evidence" value="ECO:0007669"/>
    <property type="project" value="UniProtKB-UniRule"/>
</dbReference>
<protein>
    <recommendedName>
        <fullName evidence="10">ATP-dependent DNA helicase Hel308</fullName>
        <ecNumber evidence="10">5.6.2.4</ecNumber>
    </recommendedName>
    <alternativeName>
        <fullName evidence="10">DNA 3'-5' helicase Hel308</fullName>
    </alternativeName>
</protein>
<dbReference type="Pfam" id="PF00271">
    <property type="entry name" value="Helicase_C"/>
    <property type="match status" value="1"/>
</dbReference>
<evidence type="ECO:0000313" key="14">
    <source>
        <dbReference type="Proteomes" id="UP000646946"/>
    </source>
</evidence>
<dbReference type="EMBL" id="DVAB01000012">
    <property type="protein sequence ID" value="HIK00157.1"/>
    <property type="molecule type" value="Genomic_DNA"/>
</dbReference>
<keyword evidence="8 10" id="KW-0413">Isomerase</keyword>
<keyword evidence="7 10" id="KW-0234">DNA repair</keyword>
<reference evidence="13 14" key="1">
    <citation type="journal article" name="Nat. Commun.">
        <title>Undinarchaeota illuminate DPANN phylogeny and the impact of gene transfer on archaeal evolution.</title>
        <authorList>
            <person name="Dombrowski N."/>
            <person name="Williams T.A."/>
            <person name="Sun J."/>
            <person name="Woodcroft B.J."/>
            <person name="Lee J.H."/>
            <person name="Minh B.Q."/>
            <person name="Rinke C."/>
            <person name="Spang A."/>
        </authorList>
    </citation>
    <scope>NUCLEOTIDE SEQUENCE [LARGE SCALE GENOMIC DNA]</scope>
    <source>
        <strain evidence="13">MAG_bin1129</strain>
    </source>
</reference>
<dbReference type="InterPro" id="IPR050474">
    <property type="entry name" value="Hel308_SKI2-like"/>
</dbReference>
<keyword evidence="4 10" id="KW-0347">Helicase</keyword>
<gene>
    <name evidence="10" type="primary">hel308</name>
    <name evidence="13" type="ORF">H1016_01305</name>
</gene>
<evidence type="ECO:0000256" key="2">
    <source>
        <dbReference type="ARBA" id="ARBA00022763"/>
    </source>
</evidence>
<dbReference type="GO" id="GO:0005524">
    <property type="term" value="F:ATP binding"/>
    <property type="evidence" value="ECO:0007669"/>
    <property type="project" value="UniProtKB-UniRule"/>
</dbReference>
<dbReference type="PROSITE" id="PS51192">
    <property type="entry name" value="HELICASE_ATP_BIND_1"/>
    <property type="match status" value="1"/>
</dbReference>
<dbReference type="PANTHER" id="PTHR47961">
    <property type="entry name" value="DNA POLYMERASE THETA, PUTATIVE (AFU_ORTHOLOGUE AFUA_1G05260)-RELATED"/>
    <property type="match status" value="1"/>
</dbReference>
<dbReference type="EC" id="5.6.2.4" evidence="10"/>
<proteinExistence type="inferred from homology"/>
<evidence type="ECO:0000256" key="6">
    <source>
        <dbReference type="ARBA" id="ARBA00023125"/>
    </source>
</evidence>
<dbReference type="PANTHER" id="PTHR47961:SF10">
    <property type="entry name" value="ATP-DEPENDENT DNA HELICASE HEL308"/>
    <property type="match status" value="1"/>
</dbReference>
<dbReference type="InterPro" id="IPR001650">
    <property type="entry name" value="Helicase_C-like"/>
</dbReference>
<keyword evidence="1 10" id="KW-0547">Nucleotide-binding</keyword>
<evidence type="ECO:0000256" key="3">
    <source>
        <dbReference type="ARBA" id="ARBA00022801"/>
    </source>
</evidence>
<dbReference type="GO" id="GO:0043138">
    <property type="term" value="F:3'-5' DNA helicase activity"/>
    <property type="evidence" value="ECO:0007669"/>
    <property type="project" value="UniProtKB-UniRule"/>
</dbReference>
<dbReference type="InterPro" id="IPR014001">
    <property type="entry name" value="Helicase_ATP-bd"/>
</dbReference>
<dbReference type="InterPro" id="IPR011545">
    <property type="entry name" value="DEAD/DEAH_box_helicase_dom"/>
</dbReference>
<accession>A0A832XJ65</accession>
<dbReference type="HAMAP" id="MF_00442">
    <property type="entry name" value="Helicase_Hel308"/>
    <property type="match status" value="1"/>
</dbReference>
<keyword evidence="3 10" id="KW-0378">Hydrolase</keyword>
<dbReference type="SMART" id="SM00490">
    <property type="entry name" value="HELICc"/>
    <property type="match status" value="1"/>
</dbReference>
<evidence type="ECO:0000256" key="9">
    <source>
        <dbReference type="ARBA" id="ARBA00034617"/>
    </source>
</evidence>
<comment type="catalytic activity">
    <reaction evidence="10">
        <text>ATP + H2O = ADP + phosphate + H(+)</text>
        <dbReference type="Rhea" id="RHEA:13065"/>
        <dbReference type="ChEBI" id="CHEBI:15377"/>
        <dbReference type="ChEBI" id="CHEBI:15378"/>
        <dbReference type="ChEBI" id="CHEBI:30616"/>
        <dbReference type="ChEBI" id="CHEBI:43474"/>
        <dbReference type="ChEBI" id="CHEBI:456216"/>
        <dbReference type="EC" id="5.6.2.4"/>
    </reaction>
</comment>
<dbReference type="CDD" id="cd18795">
    <property type="entry name" value="SF2_C_Ski2"/>
    <property type="match status" value="1"/>
</dbReference>
<comment type="subunit">
    <text evidence="10">Monomer.</text>
</comment>
<feature type="binding site" evidence="10">
    <location>
        <position position="33"/>
    </location>
    <ligand>
        <name>ATP</name>
        <dbReference type="ChEBI" id="CHEBI:30616"/>
    </ligand>
</feature>
<evidence type="ECO:0000256" key="5">
    <source>
        <dbReference type="ARBA" id="ARBA00022840"/>
    </source>
</evidence>
<dbReference type="SUPFAM" id="SSF158702">
    <property type="entry name" value="Sec63 N-terminal domain-like"/>
    <property type="match status" value="1"/>
</dbReference>
<dbReference type="InterPro" id="IPR036390">
    <property type="entry name" value="WH_DNA-bd_sf"/>
</dbReference>
<dbReference type="Proteomes" id="UP000646946">
    <property type="component" value="Unassembled WGS sequence"/>
</dbReference>
<keyword evidence="6 10" id="KW-0238">DNA-binding</keyword>
<evidence type="ECO:0000259" key="11">
    <source>
        <dbReference type="PROSITE" id="PS51192"/>
    </source>
</evidence>
<dbReference type="Gene3D" id="1.10.150.20">
    <property type="entry name" value="5' to 3' exonuclease, C-terminal subdomain"/>
    <property type="match status" value="1"/>
</dbReference>
<comment type="caution">
    <text evidence="13">The sequence shown here is derived from an EMBL/GenBank/DDBJ whole genome shotgun (WGS) entry which is preliminary data.</text>
</comment>
<dbReference type="GO" id="GO:0006281">
    <property type="term" value="P:DNA repair"/>
    <property type="evidence" value="ECO:0007669"/>
    <property type="project" value="UniProtKB-UniRule"/>
</dbReference>
<keyword evidence="5 10" id="KW-0067">ATP-binding</keyword>